<dbReference type="Pfam" id="PF01219">
    <property type="entry name" value="DAGK_prokar"/>
    <property type="match status" value="1"/>
</dbReference>
<dbReference type="GO" id="GO:0046872">
    <property type="term" value="F:metal ion binding"/>
    <property type="evidence" value="ECO:0007669"/>
    <property type="project" value="UniProtKB-KW"/>
</dbReference>
<keyword evidence="4" id="KW-0444">Lipid biosynthesis</keyword>
<keyword evidence="18" id="KW-0460">Magnesium</keyword>
<feature type="binding site" evidence="17">
    <location>
        <begin position="94"/>
        <end position="96"/>
    </location>
    <ligand>
        <name>ATP</name>
        <dbReference type="ChEBI" id="CHEBI:30616"/>
    </ligand>
</feature>
<feature type="transmembrane region" description="Helical" evidence="19">
    <location>
        <begin position="105"/>
        <end position="125"/>
    </location>
</feature>
<sequence length="133" mass="14300">MSVPLVSPKREETAAEWLGARWWRSMRFAMAGLSFAWRTQANFRIETACAALALGLAVWARAPLAPILLTCALVLSLELVNTAIEALVDLASPELHPLAKVAKDVAAAAVLIASIFAVIVALAELMPKILLRL</sequence>
<evidence type="ECO:0000256" key="5">
    <source>
        <dbReference type="ARBA" id="ARBA00022679"/>
    </source>
</evidence>
<evidence type="ECO:0000256" key="12">
    <source>
        <dbReference type="ARBA" id="ARBA00023136"/>
    </source>
</evidence>
<dbReference type="GO" id="GO:0005524">
    <property type="term" value="F:ATP binding"/>
    <property type="evidence" value="ECO:0007669"/>
    <property type="project" value="UniProtKB-KW"/>
</dbReference>
<dbReference type="GO" id="GO:0008654">
    <property type="term" value="P:phospholipid biosynthetic process"/>
    <property type="evidence" value="ECO:0007669"/>
    <property type="project" value="UniProtKB-KW"/>
</dbReference>
<feature type="binding site" evidence="17">
    <location>
        <position position="85"/>
    </location>
    <ligand>
        <name>ATP</name>
        <dbReference type="ChEBI" id="CHEBI:30616"/>
    </ligand>
</feature>
<proteinExistence type="inferred from homology"/>
<organism evidence="20 21">
    <name type="scientific">Deinococcus yavapaiensis KR-236</name>
    <dbReference type="NCBI Taxonomy" id="694435"/>
    <lineage>
        <taxon>Bacteria</taxon>
        <taxon>Thermotogati</taxon>
        <taxon>Deinococcota</taxon>
        <taxon>Deinococci</taxon>
        <taxon>Deinococcales</taxon>
        <taxon>Deinococcaceae</taxon>
        <taxon>Deinococcus</taxon>
    </lineage>
</organism>
<keyword evidence="21" id="KW-1185">Reference proteome</keyword>
<keyword evidence="7 17" id="KW-0547">Nucleotide-binding</keyword>
<feature type="transmembrane region" description="Helical" evidence="19">
    <location>
        <begin position="49"/>
        <end position="75"/>
    </location>
</feature>
<evidence type="ECO:0000256" key="1">
    <source>
        <dbReference type="ARBA" id="ARBA00004651"/>
    </source>
</evidence>
<dbReference type="CDD" id="cd14263">
    <property type="entry name" value="DAGK_IM_like"/>
    <property type="match status" value="1"/>
</dbReference>
<evidence type="ECO:0000256" key="4">
    <source>
        <dbReference type="ARBA" id="ARBA00022516"/>
    </source>
</evidence>
<evidence type="ECO:0000313" key="20">
    <source>
        <dbReference type="EMBL" id="PYE56630.1"/>
    </source>
</evidence>
<name>A0A318SB25_9DEIO</name>
<keyword evidence="9 17" id="KW-0067">ATP-binding</keyword>
<evidence type="ECO:0000256" key="13">
    <source>
        <dbReference type="ARBA" id="ARBA00023209"/>
    </source>
</evidence>
<dbReference type="GO" id="GO:0016301">
    <property type="term" value="F:kinase activity"/>
    <property type="evidence" value="ECO:0007669"/>
    <property type="project" value="UniProtKB-KW"/>
</dbReference>
<comment type="cofactor">
    <cofactor evidence="18">
        <name>Mg(2+)</name>
        <dbReference type="ChEBI" id="CHEBI:18420"/>
    </cofactor>
    <text evidence="18">Mn(2+), Zn(2+), Cd(2+) and Co(2+) support activity to lesser extents.</text>
</comment>
<accession>A0A318SB25</accession>
<comment type="similarity">
    <text evidence="2">Belongs to the bacterial diacylglycerol kinase family.</text>
</comment>
<feature type="binding site" evidence="17">
    <location>
        <begin position="103"/>
        <end position="104"/>
    </location>
    <ligand>
        <name>ATP</name>
        <dbReference type="ChEBI" id="CHEBI:30616"/>
    </ligand>
</feature>
<dbReference type="EMBL" id="QJSX01000001">
    <property type="protein sequence ID" value="PYE56630.1"/>
    <property type="molecule type" value="Genomic_DNA"/>
</dbReference>
<evidence type="ECO:0000256" key="11">
    <source>
        <dbReference type="ARBA" id="ARBA00023098"/>
    </source>
</evidence>
<dbReference type="AlphaFoldDB" id="A0A318SB25"/>
<keyword evidence="6 19" id="KW-0812">Transmembrane</keyword>
<comment type="subcellular location">
    <subcellularLocation>
        <location evidence="1">Cell membrane</location>
        <topology evidence="1">Multi-pass membrane protein</topology>
    </subcellularLocation>
</comment>
<keyword evidence="3" id="KW-1003">Cell membrane</keyword>
<keyword evidence="13" id="KW-0594">Phospholipid biosynthesis</keyword>
<protein>
    <submittedName>
        <fullName evidence="20">Diacylglycerol kinase (ATP)</fullName>
    </submittedName>
</protein>
<evidence type="ECO:0000256" key="14">
    <source>
        <dbReference type="ARBA" id="ARBA00023264"/>
    </source>
</evidence>
<dbReference type="PROSITE" id="PS01069">
    <property type="entry name" value="DAGK_PROKAR"/>
    <property type="match status" value="1"/>
</dbReference>
<dbReference type="PANTHER" id="PTHR34299">
    <property type="entry name" value="DIACYLGLYCEROL KINASE"/>
    <property type="match status" value="1"/>
</dbReference>
<feature type="binding site" evidence="16">
    <location>
        <position position="78"/>
    </location>
    <ligand>
        <name>substrate</name>
    </ligand>
</feature>
<keyword evidence="5" id="KW-0808">Transferase</keyword>
<evidence type="ECO:0000256" key="3">
    <source>
        <dbReference type="ARBA" id="ARBA00022475"/>
    </source>
</evidence>
<evidence type="ECO:0000256" key="17">
    <source>
        <dbReference type="PIRSR" id="PIRSR600829-3"/>
    </source>
</evidence>
<evidence type="ECO:0000256" key="19">
    <source>
        <dbReference type="SAM" id="Phobius"/>
    </source>
</evidence>
<dbReference type="GO" id="GO:0005886">
    <property type="term" value="C:plasma membrane"/>
    <property type="evidence" value="ECO:0007669"/>
    <property type="project" value="UniProtKB-SubCell"/>
</dbReference>
<dbReference type="InterPro" id="IPR000829">
    <property type="entry name" value="DAGK"/>
</dbReference>
<evidence type="ECO:0000256" key="15">
    <source>
        <dbReference type="PIRSR" id="PIRSR600829-1"/>
    </source>
</evidence>
<dbReference type="Gene3D" id="1.10.287.3610">
    <property type="match status" value="1"/>
</dbReference>
<evidence type="ECO:0000313" key="21">
    <source>
        <dbReference type="Proteomes" id="UP000248326"/>
    </source>
</evidence>
<evidence type="ECO:0000256" key="16">
    <source>
        <dbReference type="PIRSR" id="PIRSR600829-2"/>
    </source>
</evidence>
<dbReference type="PANTHER" id="PTHR34299:SF1">
    <property type="entry name" value="DIACYLGLYCEROL KINASE"/>
    <property type="match status" value="1"/>
</dbReference>
<keyword evidence="18" id="KW-0479">Metal-binding</keyword>
<gene>
    <name evidence="20" type="ORF">DES52_101435</name>
</gene>
<evidence type="ECO:0000256" key="6">
    <source>
        <dbReference type="ARBA" id="ARBA00022692"/>
    </source>
</evidence>
<evidence type="ECO:0000256" key="10">
    <source>
        <dbReference type="ARBA" id="ARBA00022989"/>
    </source>
</evidence>
<evidence type="ECO:0000256" key="7">
    <source>
        <dbReference type="ARBA" id="ARBA00022741"/>
    </source>
</evidence>
<dbReference type="Proteomes" id="UP000248326">
    <property type="component" value="Unassembled WGS sequence"/>
</dbReference>
<keyword evidence="11" id="KW-0443">Lipid metabolism</keyword>
<feature type="active site" description="Proton acceptor" evidence="15">
    <location>
        <position position="78"/>
    </location>
</feature>
<reference evidence="20 21" key="1">
    <citation type="submission" date="2018-06" db="EMBL/GenBank/DDBJ databases">
        <title>Genomic Encyclopedia of Type Strains, Phase IV (KMG-IV): sequencing the most valuable type-strain genomes for metagenomic binning, comparative biology and taxonomic classification.</title>
        <authorList>
            <person name="Goeker M."/>
        </authorList>
    </citation>
    <scope>NUCLEOTIDE SEQUENCE [LARGE SCALE GENOMIC DNA]</scope>
    <source>
        <strain evidence="20 21">DSM 18048</strain>
    </source>
</reference>
<dbReference type="InterPro" id="IPR036945">
    <property type="entry name" value="DAGK_sf"/>
</dbReference>
<feature type="binding site" evidence="18">
    <location>
        <position position="85"/>
    </location>
    <ligand>
        <name>a divalent metal cation</name>
        <dbReference type="ChEBI" id="CHEBI:60240"/>
    </ligand>
</feature>
<comment type="caution">
    <text evidence="20">The sequence shown here is derived from an EMBL/GenBank/DDBJ whole genome shotgun (WGS) entry which is preliminary data.</text>
</comment>
<evidence type="ECO:0000256" key="8">
    <source>
        <dbReference type="ARBA" id="ARBA00022777"/>
    </source>
</evidence>
<evidence type="ECO:0000256" key="2">
    <source>
        <dbReference type="ARBA" id="ARBA00005967"/>
    </source>
</evidence>
<keyword evidence="14" id="KW-1208">Phospholipid metabolism</keyword>
<keyword evidence="12 19" id="KW-0472">Membrane</keyword>
<evidence type="ECO:0000256" key="9">
    <source>
        <dbReference type="ARBA" id="ARBA00022840"/>
    </source>
</evidence>
<evidence type="ECO:0000256" key="18">
    <source>
        <dbReference type="PIRSR" id="PIRSR600829-4"/>
    </source>
</evidence>
<keyword evidence="8 20" id="KW-0418">Kinase</keyword>
<keyword evidence="10 19" id="KW-1133">Transmembrane helix</keyword>